<dbReference type="GO" id="GO:0006396">
    <property type="term" value="P:RNA processing"/>
    <property type="evidence" value="ECO:0007669"/>
    <property type="project" value="InterPro"/>
</dbReference>
<evidence type="ECO:0000313" key="6">
    <source>
        <dbReference type="Proteomes" id="UP000319801"/>
    </source>
</evidence>
<feature type="domain" description="tRNA/rRNA methyltransferase SpoU type" evidence="4">
    <location>
        <begin position="228"/>
        <end position="288"/>
    </location>
</feature>
<dbReference type="Gene3D" id="3.40.1280.10">
    <property type="match status" value="1"/>
</dbReference>
<evidence type="ECO:0000259" key="4">
    <source>
        <dbReference type="Pfam" id="PF00588"/>
    </source>
</evidence>
<protein>
    <submittedName>
        <fullName evidence="5">rRNA methyltransferase 3B, mitochondrial</fullName>
    </submittedName>
</protein>
<dbReference type="Pfam" id="PF00588">
    <property type="entry name" value="SpoU_methylase"/>
    <property type="match status" value="2"/>
</dbReference>
<dbReference type="PANTHER" id="PTHR43191:SF2">
    <property type="entry name" value="RRNA METHYLTRANSFERASE 3, MITOCHONDRIAL"/>
    <property type="match status" value="1"/>
</dbReference>
<gene>
    <name evidence="5" type="ORF">Baya_4103</name>
</gene>
<accession>A0A556TXI3</accession>
<sequence>MILEGRRLISKALDAGASPVTIFFSAMERLQELPVNKLSQAVLLKVKLEDVRVWTELEAPVDMIAIFKRPVTSQLSFSTEKYGKPVPLTLICDNLRDPGNLGATLRCAAAAGCHSVLLSTGCVDIWEPKILRATLGAHFRLPIIPNLSWTEIRTHLPLNTIVHVADNSSVTEPEPRGTPRQKKAGDYGWVNSRQISKKMYYDDDLDDDEDEMGGARQEHKSGPVLKTQPYNTNWTGSHTAVVIGGETHGLSLEALWLAEETSGRRLSIPMVRGVDSLNAAMAASVLLFEGRRQLSESCKGHR</sequence>
<dbReference type="InterPro" id="IPR001537">
    <property type="entry name" value="SpoU_MeTrfase"/>
</dbReference>
<feature type="domain" description="tRNA/rRNA methyltransferase SpoU type" evidence="4">
    <location>
        <begin position="88"/>
        <end position="162"/>
    </location>
</feature>
<dbReference type="InterPro" id="IPR029028">
    <property type="entry name" value="Alpha/beta_knot_MTases"/>
</dbReference>
<dbReference type="EMBL" id="VCAZ01000025">
    <property type="protein sequence ID" value="TSL04423.1"/>
    <property type="molecule type" value="Genomic_DNA"/>
</dbReference>
<proteinExistence type="predicted"/>
<dbReference type="OrthoDB" id="270651at2759"/>
<organism evidence="5 6">
    <name type="scientific">Bagarius yarrelli</name>
    <name type="common">Goonch</name>
    <name type="synonym">Bagrus yarrelli</name>
    <dbReference type="NCBI Taxonomy" id="175774"/>
    <lineage>
        <taxon>Eukaryota</taxon>
        <taxon>Metazoa</taxon>
        <taxon>Chordata</taxon>
        <taxon>Craniata</taxon>
        <taxon>Vertebrata</taxon>
        <taxon>Euteleostomi</taxon>
        <taxon>Actinopterygii</taxon>
        <taxon>Neopterygii</taxon>
        <taxon>Teleostei</taxon>
        <taxon>Ostariophysi</taxon>
        <taxon>Siluriformes</taxon>
        <taxon>Sisoridae</taxon>
        <taxon>Sisorinae</taxon>
        <taxon>Bagarius</taxon>
    </lineage>
</organism>
<dbReference type="CDD" id="cd18106">
    <property type="entry name" value="SpoU-like_RNMTL1"/>
    <property type="match status" value="1"/>
</dbReference>
<evidence type="ECO:0000256" key="3">
    <source>
        <dbReference type="SAM" id="MobiDB-lite"/>
    </source>
</evidence>
<name>A0A556TXI3_BAGYA</name>
<reference evidence="5 6" key="1">
    <citation type="journal article" date="2019" name="Genome Biol. Evol.">
        <title>Whole-Genome Sequencing of the Giant Devil Catfish, Bagarius yarrelli.</title>
        <authorList>
            <person name="Jiang W."/>
            <person name="Lv Y."/>
            <person name="Cheng L."/>
            <person name="Yang K."/>
            <person name="Chao B."/>
            <person name="Wang X."/>
            <person name="Li Y."/>
            <person name="Pan X."/>
            <person name="You X."/>
            <person name="Zhang Y."/>
            <person name="Yang J."/>
            <person name="Li J."/>
            <person name="Zhang X."/>
            <person name="Liu S."/>
            <person name="Sun C."/>
            <person name="Yang J."/>
            <person name="Shi Q."/>
        </authorList>
    </citation>
    <scope>NUCLEOTIDE SEQUENCE [LARGE SCALE GENOMIC DNA]</scope>
    <source>
        <strain evidence="5">JWS20170419001</strain>
        <tissue evidence="5">Muscle</tissue>
    </source>
</reference>
<keyword evidence="6" id="KW-1185">Reference proteome</keyword>
<dbReference type="PANTHER" id="PTHR43191">
    <property type="entry name" value="RRNA METHYLTRANSFERASE 3"/>
    <property type="match status" value="1"/>
</dbReference>
<dbReference type="GO" id="GO:0008173">
    <property type="term" value="F:RNA methyltransferase activity"/>
    <property type="evidence" value="ECO:0007669"/>
    <property type="project" value="InterPro"/>
</dbReference>
<dbReference type="InterPro" id="IPR051259">
    <property type="entry name" value="rRNA_Methyltransferase"/>
</dbReference>
<keyword evidence="1 5" id="KW-0489">Methyltransferase</keyword>
<dbReference type="InterPro" id="IPR029026">
    <property type="entry name" value="tRNA_m1G_MTases_N"/>
</dbReference>
<dbReference type="Proteomes" id="UP000319801">
    <property type="component" value="Unassembled WGS sequence"/>
</dbReference>
<feature type="region of interest" description="Disordered" evidence="3">
    <location>
        <begin position="206"/>
        <end position="231"/>
    </location>
</feature>
<dbReference type="GO" id="GO:0003723">
    <property type="term" value="F:RNA binding"/>
    <property type="evidence" value="ECO:0007669"/>
    <property type="project" value="InterPro"/>
</dbReference>
<dbReference type="AlphaFoldDB" id="A0A556TXI3"/>
<dbReference type="GO" id="GO:0032259">
    <property type="term" value="P:methylation"/>
    <property type="evidence" value="ECO:0007669"/>
    <property type="project" value="UniProtKB-KW"/>
</dbReference>
<evidence type="ECO:0000256" key="2">
    <source>
        <dbReference type="ARBA" id="ARBA00022679"/>
    </source>
</evidence>
<dbReference type="SUPFAM" id="SSF75217">
    <property type="entry name" value="alpha/beta knot"/>
    <property type="match status" value="1"/>
</dbReference>
<keyword evidence="2 5" id="KW-0808">Transferase</keyword>
<evidence type="ECO:0000313" key="5">
    <source>
        <dbReference type="EMBL" id="TSL04423.1"/>
    </source>
</evidence>
<comment type="caution">
    <text evidence="5">The sequence shown here is derived from an EMBL/GenBank/DDBJ whole genome shotgun (WGS) entry which is preliminary data.</text>
</comment>
<evidence type="ECO:0000256" key="1">
    <source>
        <dbReference type="ARBA" id="ARBA00022603"/>
    </source>
</evidence>